<evidence type="ECO:0000313" key="2">
    <source>
        <dbReference type="EMBL" id="EIE91711.1"/>
    </source>
</evidence>
<reference evidence="1 3" key="1">
    <citation type="journal article" date="2009" name="PLoS Genet.">
        <title>Genomic analysis of the basal lineage fungus Rhizopus oryzae reveals a whole-genome duplication.</title>
        <authorList>
            <person name="Ma L.-J."/>
            <person name="Ibrahim A.S."/>
            <person name="Skory C."/>
            <person name="Grabherr M.G."/>
            <person name="Burger G."/>
            <person name="Butler M."/>
            <person name="Elias M."/>
            <person name="Idnurm A."/>
            <person name="Lang B.F."/>
            <person name="Sone T."/>
            <person name="Abe A."/>
            <person name="Calvo S.E."/>
            <person name="Corrochano L.M."/>
            <person name="Engels R."/>
            <person name="Fu J."/>
            <person name="Hansberg W."/>
            <person name="Kim J.-M."/>
            <person name="Kodira C.D."/>
            <person name="Koehrsen M.J."/>
            <person name="Liu B."/>
            <person name="Miranda-Saavedra D."/>
            <person name="O'Leary S."/>
            <person name="Ortiz-Castellanos L."/>
            <person name="Poulter R."/>
            <person name="Rodriguez-Romero J."/>
            <person name="Ruiz-Herrera J."/>
            <person name="Shen Y.-Q."/>
            <person name="Zeng Q."/>
            <person name="Galagan J."/>
            <person name="Birren B.W."/>
            <person name="Cuomo C.A."/>
            <person name="Wickes B.L."/>
        </authorList>
    </citation>
    <scope>NUCLEOTIDE SEQUENCE [LARGE SCALE GENOMIC DNA]</scope>
    <source>
        <strain evidence="1">RA 99-880</strain>
        <strain evidence="3">RA 99-880 / ATCC MYA-4621 / FGSC 9543 / NRRL 43880</strain>
    </source>
</reference>
<dbReference type="GeneID" id="93622217"/>
<dbReference type="EMBL" id="CH476751">
    <property type="protein sequence ID" value="EIE91711.1"/>
    <property type="molecule type" value="Genomic_DNA"/>
</dbReference>
<dbReference type="AlphaFoldDB" id="I1CQ11"/>
<proteinExistence type="predicted"/>
<evidence type="ECO:0000313" key="1">
    <source>
        <dbReference type="EMBL" id="EIE90541.1"/>
    </source>
</evidence>
<dbReference type="VEuPathDB" id="FungiDB:RO3G_15252"/>
<accession>I1CQ11</accession>
<keyword evidence="3" id="KW-1185">Reference proteome</keyword>
<dbReference type="InParanoid" id="I1CQ11"/>
<name>I1CQ11_RHIO9</name>
<dbReference type="Proteomes" id="UP000009138">
    <property type="component" value="Unassembled WGS sequence"/>
</dbReference>
<dbReference type="OrthoDB" id="10336388at2759"/>
<gene>
    <name evidence="1" type="ORF">RO3G_15252</name>
    <name evidence="2" type="ORF">RO3G_16422</name>
</gene>
<evidence type="ECO:0000313" key="3">
    <source>
        <dbReference type="Proteomes" id="UP000009138"/>
    </source>
</evidence>
<protein>
    <submittedName>
        <fullName evidence="1">Uncharacterized protein</fullName>
    </submittedName>
</protein>
<sequence>MDEEIDLKSSSPMSVKTQNMADFWDDLLEQCRNQYEFNQEFANHYQDQFMKNFKSRSMMRKLREQDSWCKNEKMFEDEHHIGGGFCKDADYKF</sequence>
<reference evidence="1" key="2">
    <citation type="submission" date="2012-04" db="EMBL/GenBank/DDBJ databases">
        <title>Annotation of the Rhizopus oryzae genome.</title>
        <authorList>
            <consortium name="The Broad Institute Genome Sequencing Platform"/>
            <person name="Birren B."/>
            <person name="Lander E."/>
            <person name="Galagan J."/>
            <person name="Nusbaum C."/>
            <person name="Devon K."/>
            <person name="Ma L.-J."/>
            <person name="Jaffe D."/>
            <person name="Butler J."/>
            <person name="Alvarez P."/>
            <person name="Gnerre S."/>
            <person name="Grabherr M."/>
            <person name="Kleber M."/>
            <person name="Mauceli E."/>
            <person name="Brockman W."/>
            <person name="Rounsley S."/>
            <person name="Young S."/>
            <person name="LaButti K."/>
            <person name="Pushparaj V."/>
            <person name="DeCaprio D."/>
            <person name="Crawford M."/>
            <person name="Koehrsen M."/>
            <person name="Engels R."/>
            <person name="Montgomery P."/>
            <person name="Pearson M."/>
            <person name="Howarth C."/>
            <person name="Larson L."/>
            <person name="Luoma S."/>
            <person name="White J."/>
            <person name="O'Leary S."/>
            <person name="Kodira C."/>
            <person name="Zeng Q."/>
            <person name="Yandava C."/>
            <person name="Alvarado L."/>
            <person name="Skory C.D."/>
            <person name="Ibrahim A."/>
            <person name="Lang F."/>
            <person name="Wickes B.L."/>
            <person name="Liu B."/>
        </authorList>
    </citation>
    <scope>NUCLEOTIDE SEQUENCE</scope>
    <source>
        <strain evidence="1">RA 99-880</strain>
    </source>
</reference>
<organism evidence="1 3">
    <name type="scientific">Rhizopus delemar (strain RA 99-880 / ATCC MYA-4621 / FGSC 9543 / NRRL 43880)</name>
    <name type="common">Mucormycosis agent</name>
    <name type="synonym">Rhizopus arrhizus var. delemar</name>
    <dbReference type="NCBI Taxonomy" id="246409"/>
    <lineage>
        <taxon>Eukaryota</taxon>
        <taxon>Fungi</taxon>
        <taxon>Fungi incertae sedis</taxon>
        <taxon>Mucoromycota</taxon>
        <taxon>Mucoromycotina</taxon>
        <taxon>Mucoromycetes</taxon>
        <taxon>Mucorales</taxon>
        <taxon>Mucorineae</taxon>
        <taxon>Rhizopodaceae</taxon>
        <taxon>Rhizopus</taxon>
    </lineage>
</organism>
<dbReference type="EMBL" id="CH476746">
    <property type="protein sequence ID" value="EIE90541.1"/>
    <property type="molecule type" value="Genomic_DNA"/>
</dbReference>
<dbReference type="RefSeq" id="XP_067525937.1">
    <property type="nucleotide sequence ID" value="XM_067669836.1"/>
</dbReference>
<dbReference type="VEuPathDB" id="FungiDB:RO3G_16422"/>